<dbReference type="InterPro" id="IPR024893">
    <property type="entry name" value="ATP_PRibTrfase_HisG_short"/>
</dbReference>
<comment type="subcellular location">
    <subcellularLocation>
        <location evidence="2 16">Cytoplasm</location>
    </subcellularLocation>
</comment>
<feature type="compositionally biased region" description="Low complexity" evidence="17">
    <location>
        <begin position="40"/>
        <end position="50"/>
    </location>
</feature>
<reference evidence="19 20" key="1">
    <citation type="submission" date="2016-10" db="EMBL/GenBank/DDBJ databases">
        <authorList>
            <person name="de Groot N.N."/>
        </authorList>
    </citation>
    <scope>NUCLEOTIDE SEQUENCE [LARGE SCALE GENOMIC DNA]</scope>
    <source>
        <strain evidence="19 20">DSM 25584</strain>
    </source>
</reference>
<evidence type="ECO:0000256" key="5">
    <source>
        <dbReference type="ARBA" id="ARBA00011496"/>
    </source>
</evidence>
<dbReference type="InterPro" id="IPR001348">
    <property type="entry name" value="ATP_PRibTrfase_HisG"/>
</dbReference>
<evidence type="ECO:0000256" key="2">
    <source>
        <dbReference type="ARBA" id="ARBA00004496"/>
    </source>
</evidence>
<dbReference type="AlphaFoldDB" id="A0A1G7QLK2"/>
<evidence type="ECO:0000256" key="10">
    <source>
        <dbReference type="ARBA" id="ARBA00022676"/>
    </source>
</evidence>
<evidence type="ECO:0000313" key="19">
    <source>
        <dbReference type="EMBL" id="SDF99362.1"/>
    </source>
</evidence>
<dbReference type="OrthoDB" id="9806435at2"/>
<dbReference type="GO" id="GO:0000105">
    <property type="term" value="P:L-histidine biosynthetic process"/>
    <property type="evidence" value="ECO:0007669"/>
    <property type="project" value="UniProtKB-UniRule"/>
</dbReference>
<dbReference type="InterPro" id="IPR013820">
    <property type="entry name" value="ATP_PRibTrfase_cat"/>
</dbReference>
<dbReference type="EC" id="2.4.2.17" evidence="6 16"/>
<dbReference type="RefSeq" id="WP_090019454.1">
    <property type="nucleotide sequence ID" value="NZ_FNCE01000004.1"/>
</dbReference>
<dbReference type="GO" id="GO:0005524">
    <property type="term" value="F:ATP binding"/>
    <property type="evidence" value="ECO:0007669"/>
    <property type="project" value="UniProtKB-KW"/>
</dbReference>
<feature type="domain" description="ATP phosphoribosyltransferase catalytic" evidence="18">
    <location>
        <begin position="109"/>
        <end position="265"/>
    </location>
</feature>
<dbReference type="Pfam" id="PF01634">
    <property type="entry name" value="HisG"/>
    <property type="match status" value="1"/>
</dbReference>
<dbReference type="CDD" id="cd13595">
    <property type="entry name" value="PBP2_HisGs"/>
    <property type="match status" value="1"/>
</dbReference>
<gene>
    <name evidence="16" type="primary">hisG</name>
    <name evidence="19" type="ORF">SAMN05216241_10454</name>
</gene>
<dbReference type="STRING" id="1082479.SAMN05216241_10454"/>
<evidence type="ECO:0000256" key="6">
    <source>
        <dbReference type="ARBA" id="ARBA00011946"/>
    </source>
</evidence>
<evidence type="ECO:0000256" key="9">
    <source>
        <dbReference type="ARBA" id="ARBA00022605"/>
    </source>
</evidence>
<evidence type="ECO:0000256" key="7">
    <source>
        <dbReference type="ARBA" id="ARBA00020998"/>
    </source>
</evidence>
<accession>A0A1G7QLK2</accession>
<evidence type="ECO:0000259" key="18">
    <source>
        <dbReference type="Pfam" id="PF01634"/>
    </source>
</evidence>
<dbReference type="NCBIfam" id="TIGR00070">
    <property type="entry name" value="hisG"/>
    <property type="match status" value="1"/>
</dbReference>
<evidence type="ECO:0000256" key="12">
    <source>
        <dbReference type="ARBA" id="ARBA00022741"/>
    </source>
</evidence>
<evidence type="ECO:0000313" key="20">
    <source>
        <dbReference type="Proteomes" id="UP000199415"/>
    </source>
</evidence>
<comment type="catalytic activity">
    <reaction evidence="1 16">
        <text>1-(5-phospho-beta-D-ribosyl)-ATP + diphosphate = 5-phospho-alpha-D-ribose 1-diphosphate + ATP</text>
        <dbReference type="Rhea" id="RHEA:18473"/>
        <dbReference type="ChEBI" id="CHEBI:30616"/>
        <dbReference type="ChEBI" id="CHEBI:33019"/>
        <dbReference type="ChEBI" id="CHEBI:58017"/>
        <dbReference type="ChEBI" id="CHEBI:73183"/>
        <dbReference type="EC" id="2.4.2.17"/>
    </reaction>
</comment>
<keyword evidence="10 16" id="KW-0328">Glycosyltransferase</keyword>
<comment type="subunit">
    <text evidence="5 16">Heteromultimer composed of HisG and HisZ subunits.</text>
</comment>
<evidence type="ECO:0000256" key="16">
    <source>
        <dbReference type="HAMAP-Rule" id="MF_01018"/>
    </source>
</evidence>
<keyword evidence="14 16" id="KW-0368">Histidine biosynthesis</keyword>
<comment type="similarity">
    <text evidence="4 16">Belongs to the ATP phosphoribosyltransferase family. Short subfamily.</text>
</comment>
<feature type="compositionally biased region" description="Basic and acidic residues" evidence="17">
    <location>
        <begin position="10"/>
        <end position="22"/>
    </location>
</feature>
<protein>
    <recommendedName>
        <fullName evidence="7 16">ATP phosphoribosyltransferase</fullName>
        <shortName evidence="16">ATP-PRT</shortName>
        <shortName evidence="16">ATP-PRTase</shortName>
        <ecNumber evidence="6 16">2.4.2.17</ecNumber>
    </recommendedName>
</protein>
<evidence type="ECO:0000256" key="17">
    <source>
        <dbReference type="SAM" id="MobiDB-lite"/>
    </source>
</evidence>
<dbReference type="PANTHER" id="PTHR21403">
    <property type="entry name" value="ATP PHOSPHORIBOSYLTRANSFERASE ATP-PRTASE"/>
    <property type="match status" value="1"/>
</dbReference>
<keyword evidence="12 16" id="KW-0547">Nucleotide-binding</keyword>
<evidence type="ECO:0000256" key="14">
    <source>
        <dbReference type="ARBA" id="ARBA00023102"/>
    </source>
</evidence>
<comment type="domain">
    <text evidence="16">Lacks the C-terminal regulatory region which is replaced by HisZ.</text>
</comment>
<feature type="region of interest" description="Disordered" evidence="17">
    <location>
        <begin position="1"/>
        <end position="50"/>
    </location>
</feature>
<dbReference type="GO" id="GO:0003879">
    <property type="term" value="F:ATP phosphoribosyltransferase activity"/>
    <property type="evidence" value="ECO:0007669"/>
    <property type="project" value="UniProtKB-UniRule"/>
</dbReference>
<evidence type="ECO:0000256" key="4">
    <source>
        <dbReference type="ARBA" id="ARBA00009489"/>
    </source>
</evidence>
<evidence type="ECO:0000256" key="13">
    <source>
        <dbReference type="ARBA" id="ARBA00022840"/>
    </source>
</evidence>
<dbReference type="GO" id="GO:0005737">
    <property type="term" value="C:cytoplasm"/>
    <property type="evidence" value="ECO:0007669"/>
    <property type="project" value="UniProtKB-SubCell"/>
</dbReference>
<evidence type="ECO:0000256" key="8">
    <source>
        <dbReference type="ARBA" id="ARBA00022490"/>
    </source>
</evidence>
<comment type="function">
    <text evidence="15 16">Catalyzes the condensation of ATP and 5-phosphoribose 1-diphosphate to form N'-(5'-phosphoribosyl)-ATP (PR-ATP). Has a crucial role in the pathway because the rate of histidine biosynthesis seems to be controlled primarily by regulation of HisG enzymatic activity.</text>
</comment>
<dbReference type="EMBL" id="FNCE01000004">
    <property type="protein sequence ID" value="SDF99362.1"/>
    <property type="molecule type" value="Genomic_DNA"/>
</dbReference>
<keyword evidence="11 16" id="KW-0808">Transferase</keyword>
<evidence type="ECO:0000256" key="15">
    <source>
        <dbReference type="ARBA" id="ARBA00024861"/>
    </source>
</evidence>
<dbReference type="UniPathway" id="UPA00031">
    <property type="reaction ID" value="UER00006"/>
</dbReference>
<dbReference type="PANTHER" id="PTHR21403:SF8">
    <property type="entry name" value="ATP PHOSPHORIBOSYLTRANSFERASE"/>
    <property type="match status" value="1"/>
</dbReference>
<comment type="pathway">
    <text evidence="3 16">Amino-acid biosynthesis; L-histidine biosynthesis; L-histidine from 5-phospho-alpha-D-ribose 1-diphosphate: step 1/9.</text>
</comment>
<keyword evidence="9 16" id="KW-0028">Amino-acid biosynthesis</keyword>
<dbReference type="Proteomes" id="UP000199415">
    <property type="component" value="Unassembled WGS sequence"/>
</dbReference>
<evidence type="ECO:0000256" key="3">
    <source>
        <dbReference type="ARBA" id="ARBA00004667"/>
    </source>
</evidence>
<evidence type="ECO:0000256" key="11">
    <source>
        <dbReference type="ARBA" id="ARBA00022679"/>
    </source>
</evidence>
<dbReference type="Gene3D" id="3.40.190.10">
    <property type="entry name" value="Periplasmic binding protein-like II"/>
    <property type="match status" value="2"/>
</dbReference>
<dbReference type="SUPFAM" id="SSF53850">
    <property type="entry name" value="Periplasmic binding protein-like II"/>
    <property type="match status" value="1"/>
</dbReference>
<sequence>MRPPIRGTSPRRDALRPERGGADPETDPETDSDNGGHAHAVTQTQATTTDQAAANEKLVLALPKGRILDELAPMLDHAGIEPEAAFSDDDSRQLRFTTNHPELDIIRVRSFDVATFVAFGAAHLGVAGNDVIMEFDYPELYAPVDLGIGHCRMAVAQPRELVKDDDPARWSHVRIATKYPNITKQHFAARGVQAETVKLNGAMELAPSLGLCRRIVDLVSSGKTLKANDLVEVEHIANVTSRLIANRAALKTRPHALGDWIERFREAADAA</sequence>
<dbReference type="HAMAP" id="MF_01018">
    <property type="entry name" value="HisG_Short"/>
    <property type="match status" value="1"/>
</dbReference>
<keyword evidence="8 16" id="KW-0963">Cytoplasm</keyword>
<proteinExistence type="inferred from homology"/>
<name>A0A1G7QLK2_9PROT</name>
<organism evidence="19 20">
    <name type="scientific">Limimonas halophila</name>
    <dbReference type="NCBI Taxonomy" id="1082479"/>
    <lineage>
        <taxon>Bacteria</taxon>
        <taxon>Pseudomonadati</taxon>
        <taxon>Pseudomonadota</taxon>
        <taxon>Alphaproteobacteria</taxon>
        <taxon>Rhodospirillales</taxon>
        <taxon>Rhodovibrionaceae</taxon>
        <taxon>Limimonas</taxon>
    </lineage>
</organism>
<dbReference type="FunFam" id="3.40.190.10:FF:000008">
    <property type="entry name" value="ATP phosphoribosyltransferase"/>
    <property type="match status" value="1"/>
</dbReference>
<evidence type="ECO:0000256" key="1">
    <source>
        <dbReference type="ARBA" id="ARBA00000915"/>
    </source>
</evidence>
<keyword evidence="13 16" id="KW-0067">ATP-binding</keyword>
<keyword evidence="20" id="KW-1185">Reference proteome</keyword>